<dbReference type="Proteomes" id="UP000601041">
    <property type="component" value="Unassembled WGS sequence"/>
</dbReference>
<protein>
    <submittedName>
        <fullName evidence="2">Uncharacterized protein</fullName>
    </submittedName>
</protein>
<organism evidence="2 3">
    <name type="scientific">Pseudorhizobium halotolerans</name>
    <dbReference type="NCBI Taxonomy" id="1233081"/>
    <lineage>
        <taxon>Bacteria</taxon>
        <taxon>Pseudomonadati</taxon>
        <taxon>Pseudomonadota</taxon>
        <taxon>Alphaproteobacteria</taxon>
        <taxon>Hyphomicrobiales</taxon>
        <taxon>Rhizobiaceae</taxon>
        <taxon>Rhizobium/Agrobacterium group</taxon>
        <taxon>Pseudorhizobium</taxon>
    </lineage>
</organism>
<gene>
    <name evidence="2" type="ORF">RHAB21_02524</name>
</gene>
<feature type="compositionally biased region" description="Basic and acidic residues" evidence="1">
    <location>
        <begin position="34"/>
        <end position="54"/>
    </location>
</feature>
<proteinExistence type="predicted"/>
<dbReference type="RefSeq" id="WP_183949663.1">
    <property type="nucleotide sequence ID" value="NZ_CABFWE030000005.1"/>
</dbReference>
<name>A0ABN7JLR7_9HYPH</name>
<reference evidence="2 3" key="1">
    <citation type="submission" date="2020-11" db="EMBL/GenBank/DDBJ databases">
        <authorList>
            <person name="Lassalle F."/>
        </authorList>
    </citation>
    <scope>NUCLEOTIDE SEQUENCE [LARGE SCALE GENOMIC DNA]</scope>
    <source>
        <strain evidence="2 3">AB21</strain>
    </source>
</reference>
<comment type="caution">
    <text evidence="2">The sequence shown here is derived from an EMBL/GenBank/DDBJ whole genome shotgun (WGS) entry which is preliminary data.</text>
</comment>
<dbReference type="EMBL" id="CABFWE030000005">
    <property type="protein sequence ID" value="CAD7036436.1"/>
    <property type="molecule type" value="Genomic_DNA"/>
</dbReference>
<keyword evidence="3" id="KW-1185">Reference proteome</keyword>
<accession>A0ABN7JLR7</accession>
<evidence type="ECO:0000313" key="3">
    <source>
        <dbReference type="Proteomes" id="UP000601041"/>
    </source>
</evidence>
<evidence type="ECO:0000256" key="1">
    <source>
        <dbReference type="SAM" id="MobiDB-lite"/>
    </source>
</evidence>
<feature type="region of interest" description="Disordered" evidence="1">
    <location>
        <begin position="1"/>
        <end position="54"/>
    </location>
</feature>
<evidence type="ECO:0000313" key="2">
    <source>
        <dbReference type="EMBL" id="CAD7036436.1"/>
    </source>
</evidence>
<sequence>MHVRNKKTGEVEAMRHGPATQAVDAGTHEFVNPNEKDEPVEEKAKAAKKETKAS</sequence>